<proteinExistence type="inferred from homology"/>
<dbReference type="InterPro" id="IPR000794">
    <property type="entry name" value="Beta-ketoacyl_synthase"/>
</dbReference>
<dbReference type="PROSITE" id="PS52004">
    <property type="entry name" value="KS3_2"/>
    <property type="match status" value="1"/>
</dbReference>
<protein>
    <submittedName>
        <fullName evidence="5">3-oxoacyl-[acyl-carrier-protein] synthase, KASII</fullName>
        <ecNumber evidence="5">2.3.1.179</ecNumber>
    </submittedName>
</protein>
<feature type="domain" description="Ketosynthase family 3 (KS3)" evidence="4">
    <location>
        <begin position="17"/>
        <end position="425"/>
    </location>
</feature>
<dbReference type="InterPro" id="IPR020841">
    <property type="entry name" value="PKS_Beta-ketoAc_synthase_dom"/>
</dbReference>
<name>A0A1R4FTV3_9MICO</name>
<organism evidence="5 6">
    <name type="scientific">Agrococcus casei LMG 22410</name>
    <dbReference type="NCBI Taxonomy" id="1255656"/>
    <lineage>
        <taxon>Bacteria</taxon>
        <taxon>Bacillati</taxon>
        <taxon>Actinomycetota</taxon>
        <taxon>Actinomycetes</taxon>
        <taxon>Micrococcales</taxon>
        <taxon>Microbacteriaceae</taxon>
        <taxon>Agrococcus</taxon>
    </lineage>
</organism>
<dbReference type="Gene3D" id="3.40.47.10">
    <property type="match status" value="1"/>
</dbReference>
<dbReference type="InterPro" id="IPR016039">
    <property type="entry name" value="Thiolase-like"/>
</dbReference>
<dbReference type="PANTHER" id="PTHR11712:SF336">
    <property type="entry name" value="3-OXOACYL-[ACYL-CARRIER-PROTEIN] SYNTHASE, MITOCHONDRIAL"/>
    <property type="match status" value="1"/>
</dbReference>
<dbReference type="InterPro" id="IPR014030">
    <property type="entry name" value="Ketoacyl_synth_N"/>
</dbReference>
<dbReference type="Pfam" id="PF00109">
    <property type="entry name" value="ketoacyl-synt"/>
    <property type="match status" value="1"/>
</dbReference>
<dbReference type="CDD" id="cd00834">
    <property type="entry name" value="KAS_I_II"/>
    <property type="match status" value="1"/>
</dbReference>
<evidence type="ECO:0000313" key="5">
    <source>
        <dbReference type="EMBL" id="SJM59346.1"/>
    </source>
</evidence>
<keyword evidence="2 3" id="KW-0808">Transferase</keyword>
<keyword evidence="5" id="KW-0012">Acyltransferase</keyword>
<accession>A0A1R4FTV3</accession>
<gene>
    <name evidence="5" type="ORF">CZ674_06705</name>
</gene>
<dbReference type="EMBL" id="FUHU01000026">
    <property type="protein sequence ID" value="SJM59346.1"/>
    <property type="molecule type" value="Genomic_DNA"/>
</dbReference>
<evidence type="ECO:0000256" key="2">
    <source>
        <dbReference type="ARBA" id="ARBA00022679"/>
    </source>
</evidence>
<dbReference type="FunFam" id="3.40.47.10:FF:000018">
    <property type="entry name" value="3-oxoacyl-[acyl-carrier-protein] synthase 2"/>
    <property type="match status" value="1"/>
</dbReference>
<reference evidence="5 6" key="1">
    <citation type="submission" date="2017-02" db="EMBL/GenBank/DDBJ databases">
        <authorList>
            <person name="Peterson S.W."/>
        </authorList>
    </citation>
    <scope>NUCLEOTIDE SEQUENCE [LARGE SCALE GENOMIC DNA]</scope>
    <source>
        <strain evidence="5 6">LMG 22410</strain>
    </source>
</reference>
<keyword evidence="6" id="KW-1185">Reference proteome</keyword>
<dbReference type="GO" id="GO:0004315">
    <property type="term" value="F:3-oxoacyl-[acyl-carrier-protein] synthase activity"/>
    <property type="evidence" value="ECO:0007669"/>
    <property type="project" value="UniProtKB-EC"/>
</dbReference>
<sequence length="427" mass="44713">MHGLTDRALAITRSNMAEKIVITGIGASSPLGGTAPESWEGLLRGDSGTHRLEHDWIDELDLTVKFAAEAKVRPSEVLERPKAKRLDIASQFAVVSAIEAWADAGSPDVAPERLGVDYATGIGGVWTLLDAWDTLREKGERRVMPMTVPMLMPNAAAAAISMHFEARAFAHTVASACASSTESLANGFEHLRAGLADVVIAGGAESAIHPITIASFNSMQALSRRNDSPETASRPYSVDRDGFVMGEGAASLVLETESHARARGAKIYAEVAGAGVTADSYHITANDPEGRGAIRAVELALAQAGASADDVTHINAHATSTPVGDIAEYTALHKVFGDRVHEIPVSATKSQTGHLLGGTGALEAMFTALAVMNRTAPPTINVVDQDPAIPLRISAQPIALDNGPQVAISNSFGFGGHNAVVALRNMN</sequence>
<dbReference type="GO" id="GO:0006633">
    <property type="term" value="P:fatty acid biosynthetic process"/>
    <property type="evidence" value="ECO:0007669"/>
    <property type="project" value="TreeGrafter"/>
</dbReference>
<evidence type="ECO:0000256" key="1">
    <source>
        <dbReference type="ARBA" id="ARBA00008467"/>
    </source>
</evidence>
<comment type="similarity">
    <text evidence="1 3">Belongs to the thiolase-like superfamily. Beta-ketoacyl-ACP synthases family.</text>
</comment>
<dbReference type="NCBIfam" id="NF005589">
    <property type="entry name" value="PRK07314.1"/>
    <property type="match status" value="1"/>
</dbReference>
<dbReference type="Proteomes" id="UP000195787">
    <property type="component" value="Unassembled WGS sequence"/>
</dbReference>
<dbReference type="PANTHER" id="PTHR11712">
    <property type="entry name" value="POLYKETIDE SYNTHASE-RELATED"/>
    <property type="match status" value="1"/>
</dbReference>
<evidence type="ECO:0000256" key="3">
    <source>
        <dbReference type="RuleBase" id="RU003694"/>
    </source>
</evidence>
<dbReference type="AlphaFoldDB" id="A0A1R4FTV3"/>
<dbReference type="SMART" id="SM00825">
    <property type="entry name" value="PKS_KS"/>
    <property type="match status" value="1"/>
</dbReference>
<dbReference type="InterPro" id="IPR014031">
    <property type="entry name" value="Ketoacyl_synth_C"/>
</dbReference>
<dbReference type="EC" id="2.3.1.179" evidence="5"/>
<evidence type="ECO:0000313" key="6">
    <source>
        <dbReference type="Proteomes" id="UP000195787"/>
    </source>
</evidence>
<dbReference type="GO" id="GO:0005829">
    <property type="term" value="C:cytosol"/>
    <property type="evidence" value="ECO:0007669"/>
    <property type="project" value="TreeGrafter"/>
</dbReference>
<dbReference type="SUPFAM" id="SSF53901">
    <property type="entry name" value="Thiolase-like"/>
    <property type="match status" value="2"/>
</dbReference>
<evidence type="ECO:0000259" key="4">
    <source>
        <dbReference type="PROSITE" id="PS52004"/>
    </source>
</evidence>
<dbReference type="Pfam" id="PF02801">
    <property type="entry name" value="Ketoacyl-synt_C"/>
    <property type="match status" value="1"/>
</dbReference>